<dbReference type="GO" id="GO:0000148">
    <property type="term" value="C:1,3-beta-D-glucan synthase complex"/>
    <property type="evidence" value="ECO:0007669"/>
    <property type="project" value="InterPro"/>
</dbReference>
<dbReference type="AlphaFoldDB" id="A0A8K0MM10"/>
<organism evidence="3 4">
    <name type="scientific">Rhamnella rubrinervis</name>
    <dbReference type="NCBI Taxonomy" id="2594499"/>
    <lineage>
        <taxon>Eukaryota</taxon>
        <taxon>Viridiplantae</taxon>
        <taxon>Streptophyta</taxon>
        <taxon>Embryophyta</taxon>
        <taxon>Tracheophyta</taxon>
        <taxon>Spermatophyta</taxon>
        <taxon>Magnoliopsida</taxon>
        <taxon>eudicotyledons</taxon>
        <taxon>Gunneridae</taxon>
        <taxon>Pentapetalae</taxon>
        <taxon>rosids</taxon>
        <taxon>fabids</taxon>
        <taxon>Rosales</taxon>
        <taxon>Rhamnaceae</taxon>
        <taxon>rhamnoid group</taxon>
        <taxon>Rhamneae</taxon>
        <taxon>Rhamnella</taxon>
    </lineage>
</organism>
<evidence type="ECO:0000256" key="1">
    <source>
        <dbReference type="SAM" id="Phobius"/>
    </source>
</evidence>
<dbReference type="EMBL" id="VOIH02000003">
    <property type="protein sequence ID" value="KAF3451161.1"/>
    <property type="molecule type" value="Genomic_DNA"/>
</dbReference>
<keyword evidence="1" id="KW-0472">Membrane</keyword>
<feature type="domain" description="Glycosyl transferase 48" evidence="2">
    <location>
        <begin position="233"/>
        <end position="270"/>
    </location>
</feature>
<accession>A0A8K0MM10</accession>
<feature type="domain" description="Glycosyl transferase 48" evidence="2">
    <location>
        <begin position="4"/>
        <end position="64"/>
    </location>
</feature>
<keyword evidence="4" id="KW-1185">Reference proteome</keyword>
<evidence type="ECO:0000313" key="3">
    <source>
        <dbReference type="EMBL" id="KAF3451161.1"/>
    </source>
</evidence>
<feature type="transmembrane region" description="Helical" evidence="1">
    <location>
        <begin position="377"/>
        <end position="398"/>
    </location>
</feature>
<protein>
    <recommendedName>
        <fullName evidence="2">Glycosyl transferase 48 domain-containing protein</fullName>
    </recommendedName>
</protein>
<dbReference type="InterPro" id="IPR003440">
    <property type="entry name" value="Glyco_trans_48_dom"/>
</dbReference>
<sequence length="478" mass="54714">MPCSHVEKMMAFSILTPYYDEDVLYKPEKLRLENDGISTLFYLQKIYEDEWKNFMERIYEKALEMLSFLDSASEMDVRTGSYQIASHSSRNRNRSLDGLHSGCHHQQGTSGIQVHLARDEVEYYSVLVKYDQQLQREVEIYRIRLPGPLKLGGKPENQNHAMIFTRTNYGIRKPTILGVRENIFTGSVSSLAWFMSAQETKFCDPWSACFGKPFKGANALRSSRRFDRFWWVGRDVGLNQISMFEAKVASGNGEQVLSRDVYRLGHSLGFPDNAVGACIFILHIFYGNSHPFLCRTILHGGKVPKATGRGGMFTSAEHSWETWWHEEQDHLRTTGLWGKWKHQHSCLFAILDLYGSGSWDLHCYGICGEKYAVKKHIYYRLVQLLVIVVTILVIVILLEFTHFKFLDIVTSLMAFIPTGWGMISIALVLRPFLQPTVVWDTVVSLARLYDAVWCDCDGSCCLAVVVTWISINANKDPL</sequence>
<evidence type="ECO:0000259" key="2">
    <source>
        <dbReference type="Pfam" id="PF02364"/>
    </source>
</evidence>
<keyword evidence="1" id="KW-1133">Transmembrane helix</keyword>
<dbReference type="GO" id="GO:0006075">
    <property type="term" value="P:(1-&gt;3)-beta-D-glucan biosynthetic process"/>
    <property type="evidence" value="ECO:0007669"/>
    <property type="project" value="InterPro"/>
</dbReference>
<keyword evidence="1" id="KW-0812">Transmembrane</keyword>
<reference evidence="3" key="1">
    <citation type="submission" date="2020-03" db="EMBL/GenBank/DDBJ databases">
        <title>A high-quality chromosome-level genome assembly of a woody plant with both climbing and erect habits, Rhamnella rubrinervis.</title>
        <authorList>
            <person name="Lu Z."/>
            <person name="Yang Y."/>
            <person name="Zhu X."/>
            <person name="Sun Y."/>
        </authorList>
    </citation>
    <scope>NUCLEOTIDE SEQUENCE</scope>
    <source>
        <strain evidence="3">BYM</strain>
        <tissue evidence="3">Leaf</tissue>
    </source>
</reference>
<dbReference type="PANTHER" id="PTHR12741:SF102">
    <property type="entry name" value="CALLOSE SYNTHASE 11"/>
    <property type="match status" value="1"/>
</dbReference>
<evidence type="ECO:0000313" key="4">
    <source>
        <dbReference type="Proteomes" id="UP000796880"/>
    </source>
</evidence>
<dbReference type="OrthoDB" id="1880850at2759"/>
<dbReference type="PANTHER" id="PTHR12741">
    <property type="entry name" value="LYST-INTERACTING PROTEIN LIP5 DOPAMINE RESPONSIVE PROTEIN DRG-1"/>
    <property type="match status" value="1"/>
</dbReference>
<dbReference type="Proteomes" id="UP000796880">
    <property type="component" value="Unassembled WGS sequence"/>
</dbReference>
<dbReference type="GO" id="GO:0005886">
    <property type="term" value="C:plasma membrane"/>
    <property type="evidence" value="ECO:0007669"/>
    <property type="project" value="TreeGrafter"/>
</dbReference>
<name>A0A8K0MM10_9ROSA</name>
<feature type="transmembrane region" description="Helical" evidence="1">
    <location>
        <begin position="405"/>
        <end position="429"/>
    </location>
</feature>
<dbReference type="Pfam" id="PF02364">
    <property type="entry name" value="Glucan_synthase"/>
    <property type="match status" value="3"/>
</dbReference>
<proteinExistence type="predicted"/>
<dbReference type="GO" id="GO:0003843">
    <property type="term" value="F:1,3-beta-D-glucan synthase activity"/>
    <property type="evidence" value="ECO:0007669"/>
    <property type="project" value="InterPro"/>
</dbReference>
<gene>
    <name evidence="3" type="ORF">FNV43_RR07253</name>
</gene>
<comment type="caution">
    <text evidence="3">The sequence shown here is derived from an EMBL/GenBank/DDBJ whole genome shotgun (WGS) entry which is preliminary data.</text>
</comment>
<feature type="domain" description="Glycosyl transferase 48" evidence="2">
    <location>
        <begin position="117"/>
        <end position="169"/>
    </location>
</feature>